<evidence type="ECO:0000256" key="3">
    <source>
        <dbReference type="ARBA" id="ARBA00022496"/>
    </source>
</evidence>
<dbReference type="InterPro" id="IPR039426">
    <property type="entry name" value="TonB-dep_rcpt-like"/>
</dbReference>
<evidence type="ECO:0000259" key="10">
    <source>
        <dbReference type="Pfam" id="PF00593"/>
    </source>
</evidence>
<keyword evidence="6" id="KW-0406">Ion transport</keyword>
<proteinExistence type="predicted"/>
<keyword evidence="9" id="KW-0998">Cell outer membrane</keyword>
<keyword evidence="3" id="KW-0410">Iron transport</keyword>
<keyword evidence="7" id="KW-0798">TonB box</keyword>
<keyword evidence="5" id="KW-0408">Iron</keyword>
<keyword evidence="4" id="KW-0812">Transmembrane</keyword>
<evidence type="ECO:0000256" key="2">
    <source>
        <dbReference type="ARBA" id="ARBA00022448"/>
    </source>
</evidence>
<dbReference type="PANTHER" id="PTHR32552:SF81">
    <property type="entry name" value="TONB-DEPENDENT OUTER MEMBRANE RECEPTOR"/>
    <property type="match status" value="1"/>
</dbReference>
<dbReference type="SUPFAM" id="SSF56935">
    <property type="entry name" value="Porins"/>
    <property type="match status" value="1"/>
</dbReference>
<dbReference type="InterPro" id="IPR000531">
    <property type="entry name" value="Beta-barrel_TonB"/>
</dbReference>
<dbReference type="GO" id="GO:0006826">
    <property type="term" value="P:iron ion transport"/>
    <property type="evidence" value="ECO:0007669"/>
    <property type="project" value="UniProtKB-KW"/>
</dbReference>
<dbReference type="Pfam" id="PF00593">
    <property type="entry name" value="TonB_dep_Rec_b-barrel"/>
    <property type="match status" value="1"/>
</dbReference>
<feature type="domain" description="TonB-dependent receptor-like beta-barrel" evidence="10">
    <location>
        <begin position="12"/>
        <end position="422"/>
    </location>
</feature>
<dbReference type="PANTHER" id="PTHR32552">
    <property type="entry name" value="FERRICHROME IRON RECEPTOR-RELATED"/>
    <property type="match status" value="1"/>
</dbReference>
<evidence type="ECO:0000256" key="4">
    <source>
        <dbReference type="ARBA" id="ARBA00022692"/>
    </source>
</evidence>
<dbReference type="GO" id="GO:0009279">
    <property type="term" value="C:cell outer membrane"/>
    <property type="evidence" value="ECO:0007669"/>
    <property type="project" value="UniProtKB-SubCell"/>
</dbReference>
<evidence type="ECO:0000256" key="7">
    <source>
        <dbReference type="ARBA" id="ARBA00023077"/>
    </source>
</evidence>
<dbReference type="AlphaFoldDB" id="A0A382FZ10"/>
<gene>
    <name evidence="11" type="ORF">METZ01_LOCUS221170</name>
</gene>
<evidence type="ECO:0000256" key="1">
    <source>
        <dbReference type="ARBA" id="ARBA00004571"/>
    </source>
</evidence>
<dbReference type="InterPro" id="IPR036942">
    <property type="entry name" value="Beta-barrel_TonB_sf"/>
</dbReference>
<evidence type="ECO:0000256" key="9">
    <source>
        <dbReference type="ARBA" id="ARBA00023237"/>
    </source>
</evidence>
<evidence type="ECO:0000256" key="6">
    <source>
        <dbReference type="ARBA" id="ARBA00023065"/>
    </source>
</evidence>
<feature type="non-terminal residue" evidence="11">
    <location>
        <position position="1"/>
    </location>
</feature>
<comment type="subcellular location">
    <subcellularLocation>
        <location evidence="1">Cell outer membrane</location>
        <topology evidence="1">Multi-pass membrane protein</topology>
    </subcellularLocation>
</comment>
<evidence type="ECO:0000256" key="5">
    <source>
        <dbReference type="ARBA" id="ARBA00023004"/>
    </source>
</evidence>
<sequence length="459" mass="51684">ESGLENTWASTNLDAYSLRATWNLDKMEIDLIMARRDLNHNFMNDYSDQALPAYIIPNDSDHVQESVELNFSGERNDGAIRWAAGASYYDDDNDVTFGDGLCLFGCVVEATFWRDMTNVTETRAIYADVAIDINDQWTLTVGGRHTDDSRVMTVEQYLDVSPLKIRDRNRSNFLNRSGYIQIPGVTFGTADVVALGTPDRFDISEFTSRVVIEYNPTDSIMVYASVADSFKGGGWASRVTSAADFKGLTPEFVESIEFGMKSQWLDDTLRFNITYFDADYDDLQVTAIDQSTGAFVYSNKADASVDGIEAEFVYAPQDNLTVFANVGTLNGNYTDVRPGAEGLMTKELKRTPDMSYRLGVLYDQNISSGELNLSVVLNHEDEYYTNQNNTPFGTRPSADTWDLNVTYRPNDADWRLTAGCTNCADEDRFNSTLDFGTLGFATQFQDLPRLWRVSFRYDY</sequence>
<name>A0A382FZ10_9ZZZZ</name>
<organism evidence="11">
    <name type="scientific">marine metagenome</name>
    <dbReference type="NCBI Taxonomy" id="408172"/>
    <lineage>
        <taxon>unclassified sequences</taxon>
        <taxon>metagenomes</taxon>
        <taxon>ecological metagenomes</taxon>
    </lineage>
</organism>
<reference evidence="11" key="1">
    <citation type="submission" date="2018-05" db="EMBL/GenBank/DDBJ databases">
        <authorList>
            <person name="Lanie J.A."/>
            <person name="Ng W.-L."/>
            <person name="Kazmierczak K.M."/>
            <person name="Andrzejewski T.M."/>
            <person name="Davidsen T.M."/>
            <person name="Wayne K.J."/>
            <person name="Tettelin H."/>
            <person name="Glass J.I."/>
            <person name="Rusch D."/>
            <person name="Podicherti R."/>
            <person name="Tsui H.-C.T."/>
            <person name="Winkler M.E."/>
        </authorList>
    </citation>
    <scope>NUCLEOTIDE SEQUENCE</scope>
</reference>
<accession>A0A382FZ10</accession>
<dbReference type="EMBL" id="UINC01052697">
    <property type="protein sequence ID" value="SVB68316.1"/>
    <property type="molecule type" value="Genomic_DNA"/>
</dbReference>
<evidence type="ECO:0000313" key="11">
    <source>
        <dbReference type="EMBL" id="SVB68316.1"/>
    </source>
</evidence>
<keyword evidence="2" id="KW-0813">Transport</keyword>
<evidence type="ECO:0000256" key="8">
    <source>
        <dbReference type="ARBA" id="ARBA00023136"/>
    </source>
</evidence>
<dbReference type="Gene3D" id="2.40.170.20">
    <property type="entry name" value="TonB-dependent receptor, beta-barrel domain"/>
    <property type="match status" value="1"/>
</dbReference>
<protein>
    <recommendedName>
        <fullName evidence="10">TonB-dependent receptor-like beta-barrel domain-containing protein</fullName>
    </recommendedName>
</protein>
<keyword evidence="8" id="KW-0472">Membrane</keyword>